<gene>
    <name evidence="12" type="ORF">SAMN04489747_2872</name>
</gene>
<protein>
    <submittedName>
        <fullName evidence="12">Preprotein translocase subunit</fullName>
    </submittedName>
</protein>
<keyword evidence="9 11" id="KW-0472">Membrane</keyword>
<dbReference type="AlphaFoldDB" id="A0A1G7B8B1"/>
<keyword evidence="7 11" id="KW-1133">Transmembrane helix</keyword>
<evidence type="ECO:0000256" key="11">
    <source>
        <dbReference type="SAM" id="Phobius"/>
    </source>
</evidence>
<keyword evidence="13" id="KW-1185">Reference proteome</keyword>
<dbReference type="PANTHER" id="PTHR33909:SF1">
    <property type="entry name" value="SEC TRANSLOCON ACCESSORY COMPLEX SUBUNIT YAJC"/>
    <property type="match status" value="1"/>
</dbReference>
<feature type="compositionally biased region" description="Basic and acidic residues" evidence="10">
    <location>
        <begin position="118"/>
        <end position="137"/>
    </location>
</feature>
<comment type="similarity">
    <text evidence="2">Belongs to the YajC family.</text>
</comment>
<evidence type="ECO:0000256" key="8">
    <source>
        <dbReference type="ARBA" id="ARBA00023010"/>
    </source>
</evidence>
<dbReference type="PANTHER" id="PTHR33909">
    <property type="entry name" value="SEC TRANSLOCON ACCESSORY COMPLEX SUBUNIT YAJC"/>
    <property type="match status" value="1"/>
</dbReference>
<evidence type="ECO:0000256" key="10">
    <source>
        <dbReference type="SAM" id="MobiDB-lite"/>
    </source>
</evidence>
<evidence type="ECO:0000256" key="5">
    <source>
        <dbReference type="ARBA" id="ARBA00022692"/>
    </source>
</evidence>
<dbReference type="GO" id="GO:0015031">
    <property type="term" value="P:protein transport"/>
    <property type="evidence" value="ECO:0007669"/>
    <property type="project" value="UniProtKB-KW"/>
</dbReference>
<dbReference type="SMART" id="SM01323">
    <property type="entry name" value="YajC"/>
    <property type="match status" value="1"/>
</dbReference>
<accession>A0A1G7B8B1</accession>
<keyword evidence="4" id="KW-1003">Cell membrane</keyword>
<dbReference type="PRINTS" id="PR01853">
    <property type="entry name" value="YAJCTRNLCASE"/>
</dbReference>
<organism evidence="12 13">
    <name type="scientific">Auraticoccus monumenti</name>
    <dbReference type="NCBI Taxonomy" id="675864"/>
    <lineage>
        <taxon>Bacteria</taxon>
        <taxon>Bacillati</taxon>
        <taxon>Actinomycetota</taxon>
        <taxon>Actinomycetes</taxon>
        <taxon>Propionibacteriales</taxon>
        <taxon>Propionibacteriaceae</taxon>
        <taxon>Auraticoccus</taxon>
    </lineage>
</organism>
<evidence type="ECO:0000256" key="7">
    <source>
        <dbReference type="ARBA" id="ARBA00022989"/>
    </source>
</evidence>
<evidence type="ECO:0000256" key="2">
    <source>
        <dbReference type="ARBA" id="ARBA00006742"/>
    </source>
</evidence>
<evidence type="ECO:0000256" key="3">
    <source>
        <dbReference type="ARBA" id="ARBA00022448"/>
    </source>
</evidence>
<keyword evidence="3" id="KW-0813">Transport</keyword>
<sequence length="137" mass="14826">MPQQFTTPLLLILMVAAFYFLMIRPQQKRAKAQRETLTSLAPGTRVLLANGFYATVATVHDTAVEVELAPGVTSFVVKQAIVQVVPIQADPAAAGELPVDDDLELDEEARTLGASDPADGRPADDDPRQERTPRTEA</sequence>
<dbReference type="OrthoDB" id="3711957at2"/>
<dbReference type="Pfam" id="PF02699">
    <property type="entry name" value="YajC"/>
    <property type="match status" value="1"/>
</dbReference>
<feature type="region of interest" description="Disordered" evidence="10">
    <location>
        <begin position="93"/>
        <end position="137"/>
    </location>
</feature>
<evidence type="ECO:0000256" key="6">
    <source>
        <dbReference type="ARBA" id="ARBA00022927"/>
    </source>
</evidence>
<dbReference type="RefSeq" id="WP_090594502.1">
    <property type="nucleotide sequence ID" value="NZ_LT629688.1"/>
</dbReference>
<dbReference type="Proteomes" id="UP000198546">
    <property type="component" value="Chromosome i"/>
</dbReference>
<keyword evidence="6" id="KW-0653">Protein transport</keyword>
<dbReference type="EMBL" id="LT629688">
    <property type="protein sequence ID" value="SDE23202.1"/>
    <property type="molecule type" value="Genomic_DNA"/>
</dbReference>
<dbReference type="GO" id="GO:0005886">
    <property type="term" value="C:plasma membrane"/>
    <property type="evidence" value="ECO:0007669"/>
    <property type="project" value="UniProtKB-SubCell"/>
</dbReference>
<evidence type="ECO:0000256" key="9">
    <source>
        <dbReference type="ARBA" id="ARBA00023136"/>
    </source>
</evidence>
<reference evidence="12 13" key="1">
    <citation type="submission" date="2016-10" db="EMBL/GenBank/DDBJ databases">
        <authorList>
            <person name="de Groot N.N."/>
        </authorList>
    </citation>
    <scope>NUCLEOTIDE SEQUENCE [LARGE SCALE GENOMIC DNA]</scope>
    <source>
        <strain evidence="12 13">MON 2.2</strain>
    </source>
</reference>
<dbReference type="NCBIfam" id="TIGR00739">
    <property type="entry name" value="yajC"/>
    <property type="match status" value="1"/>
</dbReference>
<keyword evidence="8" id="KW-0811">Translocation</keyword>
<evidence type="ECO:0000313" key="13">
    <source>
        <dbReference type="Proteomes" id="UP000198546"/>
    </source>
</evidence>
<proteinExistence type="inferred from homology"/>
<feature type="transmembrane region" description="Helical" evidence="11">
    <location>
        <begin position="6"/>
        <end position="23"/>
    </location>
</feature>
<dbReference type="InterPro" id="IPR003849">
    <property type="entry name" value="Preprotein_translocase_YajC"/>
</dbReference>
<evidence type="ECO:0000256" key="4">
    <source>
        <dbReference type="ARBA" id="ARBA00022475"/>
    </source>
</evidence>
<dbReference type="STRING" id="675864.SAMN04489747_2872"/>
<keyword evidence="5 11" id="KW-0812">Transmembrane</keyword>
<evidence type="ECO:0000313" key="12">
    <source>
        <dbReference type="EMBL" id="SDE23202.1"/>
    </source>
</evidence>
<feature type="compositionally biased region" description="Acidic residues" evidence="10">
    <location>
        <begin position="98"/>
        <end position="107"/>
    </location>
</feature>
<name>A0A1G7B8B1_9ACTN</name>
<evidence type="ECO:0000256" key="1">
    <source>
        <dbReference type="ARBA" id="ARBA00004162"/>
    </source>
</evidence>
<comment type="subcellular location">
    <subcellularLocation>
        <location evidence="1">Cell membrane</location>
        <topology evidence="1">Single-pass membrane protein</topology>
    </subcellularLocation>
</comment>